<evidence type="ECO:0000313" key="4">
    <source>
        <dbReference type="EMBL" id="KAJ8444999.1"/>
    </source>
</evidence>
<organism evidence="4 5">
    <name type="scientific">Carnegiea gigantea</name>
    <dbReference type="NCBI Taxonomy" id="171969"/>
    <lineage>
        <taxon>Eukaryota</taxon>
        <taxon>Viridiplantae</taxon>
        <taxon>Streptophyta</taxon>
        <taxon>Embryophyta</taxon>
        <taxon>Tracheophyta</taxon>
        <taxon>Spermatophyta</taxon>
        <taxon>Magnoliopsida</taxon>
        <taxon>eudicotyledons</taxon>
        <taxon>Gunneridae</taxon>
        <taxon>Pentapetalae</taxon>
        <taxon>Caryophyllales</taxon>
        <taxon>Cactineae</taxon>
        <taxon>Cactaceae</taxon>
        <taxon>Cactoideae</taxon>
        <taxon>Echinocereeae</taxon>
        <taxon>Carnegiea</taxon>
    </lineage>
</organism>
<keyword evidence="2" id="KW-0472">Membrane</keyword>
<reference evidence="4" key="1">
    <citation type="submission" date="2022-04" db="EMBL/GenBank/DDBJ databases">
        <title>Carnegiea gigantea Genome sequencing and assembly v2.</title>
        <authorList>
            <person name="Copetti D."/>
            <person name="Sanderson M.J."/>
            <person name="Burquez A."/>
            <person name="Wojciechowski M.F."/>
        </authorList>
    </citation>
    <scope>NUCLEOTIDE SEQUENCE</scope>
    <source>
        <strain evidence="4">SGP5-SGP5p</strain>
        <tissue evidence="4">Aerial part</tissue>
    </source>
</reference>
<dbReference type="PANTHER" id="PTHR32285:SF241">
    <property type="entry name" value="PROTEIN TRICHOME BIREFRINGENCE-LIKE 4"/>
    <property type="match status" value="1"/>
</dbReference>
<evidence type="ECO:0000313" key="5">
    <source>
        <dbReference type="Proteomes" id="UP001153076"/>
    </source>
</evidence>
<keyword evidence="2" id="KW-1133">Transmembrane helix</keyword>
<feature type="transmembrane region" description="Helical" evidence="2">
    <location>
        <begin position="21"/>
        <end position="39"/>
    </location>
</feature>
<dbReference type="OrthoDB" id="630188at2759"/>
<dbReference type="InterPro" id="IPR026057">
    <property type="entry name" value="TBL_C"/>
</dbReference>
<comment type="similarity">
    <text evidence="1">Belongs to the PC-esterase family. TBL subfamily.</text>
</comment>
<proteinExistence type="inferred from homology"/>
<evidence type="ECO:0000256" key="1">
    <source>
        <dbReference type="ARBA" id="ARBA00007727"/>
    </source>
</evidence>
<dbReference type="Pfam" id="PF13839">
    <property type="entry name" value="PC-Esterase"/>
    <property type="match status" value="1"/>
</dbReference>
<dbReference type="PANTHER" id="PTHR32285">
    <property type="entry name" value="PROTEIN TRICHOME BIREFRINGENCE-LIKE 9-RELATED"/>
    <property type="match status" value="1"/>
</dbReference>
<dbReference type="EMBL" id="JAKOGI010000082">
    <property type="protein sequence ID" value="KAJ8444999.1"/>
    <property type="molecule type" value="Genomic_DNA"/>
</dbReference>
<dbReference type="Proteomes" id="UP001153076">
    <property type="component" value="Unassembled WGS sequence"/>
</dbReference>
<keyword evidence="5" id="KW-1185">Reference proteome</keyword>
<dbReference type="InterPro" id="IPR029962">
    <property type="entry name" value="TBL"/>
</dbReference>
<feature type="domain" description="Trichome birefringence-like C-terminal" evidence="3">
    <location>
        <begin position="145"/>
        <end position="367"/>
    </location>
</feature>
<dbReference type="GO" id="GO:0005794">
    <property type="term" value="C:Golgi apparatus"/>
    <property type="evidence" value="ECO:0007669"/>
    <property type="project" value="TreeGrafter"/>
</dbReference>
<evidence type="ECO:0000256" key="2">
    <source>
        <dbReference type="SAM" id="Phobius"/>
    </source>
</evidence>
<comment type="caution">
    <text evidence="4">The sequence shown here is derived from an EMBL/GenBank/DDBJ whole genome shotgun (WGS) entry which is preliminary data.</text>
</comment>
<evidence type="ECO:0000259" key="3">
    <source>
        <dbReference type="Pfam" id="PF13839"/>
    </source>
</evidence>
<protein>
    <recommendedName>
        <fullName evidence="3">Trichome birefringence-like C-terminal domain-containing protein</fullName>
    </recommendedName>
</protein>
<dbReference type="GO" id="GO:0016413">
    <property type="term" value="F:O-acetyltransferase activity"/>
    <property type="evidence" value="ECO:0007669"/>
    <property type="project" value="InterPro"/>
</dbReference>
<dbReference type="AlphaFoldDB" id="A0A9Q1KLH1"/>
<keyword evidence="2" id="KW-0812">Transmembrane</keyword>
<accession>A0A9Q1KLH1</accession>
<gene>
    <name evidence="4" type="ORF">Cgig2_029193</name>
</gene>
<name>A0A9Q1KLH1_9CARY</name>
<sequence length="380" mass="43065">MAPLKSSSIPNPNLRSRRTQLIFISALPIFTLLFFLNYFPLTPSFYSFHDISAATLSYSNFISPLSFQNGSGLVLAAQKITPPPESGWGLETHFAKKKIAPVSTGSSNRRENGSALGLAHKMMMKVAPVSSRTNQSEHGSGWVTQHAKERDYNCTIEFMSSPFLVQQWTWPKQHSRWAGRETLRLDMMQATISKYHNADFIIFNTAHWWTHAKTKEGKNYFQEGDVVYKKLKVEEAYTKALQTWAKWVDKNVNKKKTKVFFAGYSSTHFRGGQWNSGGNCDGETEPITNDKFLAPYPKMMQTLESVMSKMRTPAVYLNISKMTGYRKDGHPSKFRQPGSEVRAGMRQDCSHWCLPGVPDTWNQLLFASLLHSSNGSTRAH</sequence>